<accession>A0A4R2TNN4</accession>
<comment type="caution">
    <text evidence="2">The sequence shown here is derived from an EMBL/GenBank/DDBJ whole genome shotgun (WGS) entry which is preliminary data.</text>
</comment>
<organism evidence="2 3">
    <name type="scientific">Serpentinicella alkaliphila</name>
    <dbReference type="NCBI Taxonomy" id="1734049"/>
    <lineage>
        <taxon>Bacteria</taxon>
        <taxon>Bacillati</taxon>
        <taxon>Bacillota</taxon>
        <taxon>Clostridia</taxon>
        <taxon>Peptostreptococcales</taxon>
        <taxon>Natronincolaceae</taxon>
        <taxon>Serpentinicella</taxon>
    </lineage>
</organism>
<dbReference type="OrthoDB" id="1952581at2"/>
<dbReference type="RefSeq" id="WP_132848179.1">
    <property type="nucleotide sequence ID" value="NZ_CP058648.1"/>
</dbReference>
<sequence>MRREKRKITGSIVLTTIIICLLVTIIVVTFYNLVYENHISVQSNVNGIRAYYISESAIDVLYNDINKVCEKAIEKYFEELFNYKIYYINLEGGVDYCPPDFQNILKTNILLNISSFNRTVNNPFSSYVHDHSYKITVDYVVSYNIIKADIIGRYLHARKPITVEFDLPTEIFDGVDEFGLPKLKIKPLKLIKIYQNLTI</sequence>
<feature type="transmembrane region" description="Helical" evidence="1">
    <location>
        <begin position="12"/>
        <end position="34"/>
    </location>
</feature>
<keyword evidence="1" id="KW-0812">Transmembrane</keyword>
<evidence type="ECO:0000313" key="3">
    <source>
        <dbReference type="Proteomes" id="UP000295504"/>
    </source>
</evidence>
<protein>
    <recommendedName>
        <fullName evidence="4">Type 4 fimbrial biogenesis protein PilX N-terminal domain-containing protein</fullName>
    </recommendedName>
</protein>
<evidence type="ECO:0008006" key="4">
    <source>
        <dbReference type="Google" id="ProtNLM"/>
    </source>
</evidence>
<evidence type="ECO:0000256" key="1">
    <source>
        <dbReference type="SAM" id="Phobius"/>
    </source>
</evidence>
<proteinExistence type="predicted"/>
<keyword evidence="1" id="KW-1133">Transmembrane helix</keyword>
<keyword evidence="1" id="KW-0472">Membrane</keyword>
<name>A0A4R2TNN4_9FIRM</name>
<gene>
    <name evidence="2" type="ORF">EDD79_10124</name>
</gene>
<reference evidence="2 3" key="1">
    <citation type="submission" date="2019-03" db="EMBL/GenBank/DDBJ databases">
        <title>Genomic Encyclopedia of Type Strains, Phase IV (KMG-IV): sequencing the most valuable type-strain genomes for metagenomic binning, comparative biology and taxonomic classification.</title>
        <authorList>
            <person name="Goeker M."/>
        </authorList>
    </citation>
    <scope>NUCLEOTIDE SEQUENCE [LARGE SCALE GENOMIC DNA]</scope>
    <source>
        <strain evidence="2 3">DSM 100013</strain>
    </source>
</reference>
<dbReference type="Proteomes" id="UP000295504">
    <property type="component" value="Unassembled WGS sequence"/>
</dbReference>
<dbReference type="EMBL" id="SLYC01000012">
    <property type="protein sequence ID" value="TCQ02875.1"/>
    <property type="molecule type" value="Genomic_DNA"/>
</dbReference>
<dbReference type="AlphaFoldDB" id="A0A4R2TNN4"/>
<keyword evidence="3" id="KW-1185">Reference proteome</keyword>
<evidence type="ECO:0000313" key="2">
    <source>
        <dbReference type="EMBL" id="TCQ02875.1"/>
    </source>
</evidence>